<sequence>MRFMNPAFYYLAANNQCPASDCAPQPGSIANMDAYIQFPDTPSGQRETVSVNGAWGCVDLKSPNVVSALSTGSTQLTFHFGKGCVGHVVKQVQGGFTDGPICADSVFIKFNRYGSC</sequence>
<name>A0A137PF84_CONC2</name>
<protein>
    <submittedName>
        <fullName evidence="1">Uncharacterized protein</fullName>
    </submittedName>
</protein>
<evidence type="ECO:0000313" key="1">
    <source>
        <dbReference type="EMBL" id="KXN73635.1"/>
    </source>
</evidence>
<proteinExistence type="predicted"/>
<dbReference type="AlphaFoldDB" id="A0A137PF84"/>
<accession>A0A137PF84</accession>
<reference evidence="1 2" key="1">
    <citation type="journal article" date="2015" name="Genome Biol. Evol.">
        <title>Phylogenomic analyses indicate that early fungi evolved digesting cell walls of algal ancestors of land plants.</title>
        <authorList>
            <person name="Chang Y."/>
            <person name="Wang S."/>
            <person name="Sekimoto S."/>
            <person name="Aerts A.L."/>
            <person name="Choi C."/>
            <person name="Clum A."/>
            <person name="LaButti K.M."/>
            <person name="Lindquist E.A."/>
            <person name="Yee Ngan C."/>
            <person name="Ohm R.A."/>
            <person name="Salamov A.A."/>
            <person name="Grigoriev I.V."/>
            <person name="Spatafora J.W."/>
            <person name="Berbee M.L."/>
        </authorList>
    </citation>
    <scope>NUCLEOTIDE SEQUENCE [LARGE SCALE GENOMIC DNA]</scope>
    <source>
        <strain evidence="1 2">NRRL 28638</strain>
    </source>
</reference>
<organism evidence="1 2">
    <name type="scientific">Conidiobolus coronatus (strain ATCC 28846 / CBS 209.66 / NRRL 28638)</name>
    <name type="common">Delacroixia coronata</name>
    <dbReference type="NCBI Taxonomy" id="796925"/>
    <lineage>
        <taxon>Eukaryota</taxon>
        <taxon>Fungi</taxon>
        <taxon>Fungi incertae sedis</taxon>
        <taxon>Zoopagomycota</taxon>
        <taxon>Entomophthoromycotina</taxon>
        <taxon>Entomophthoromycetes</taxon>
        <taxon>Entomophthorales</taxon>
        <taxon>Ancylistaceae</taxon>
        <taxon>Conidiobolus</taxon>
    </lineage>
</organism>
<gene>
    <name evidence="1" type="ORF">CONCODRAFT_3457</name>
</gene>
<keyword evidence="2" id="KW-1185">Reference proteome</keyword>
<dbReference type="Proteomes" id="UP000070444">
    <property type="component" value="Unassembled WGS sequence"/>
</dbReference>
<dbReference type="EMBL" id="KQ964434">
    <property type="protein sequence ID" value="KXN73635.1"/>
    <property type="molecule type" value="Genomic_DNA"/>
</dbReference>
<evidence type="ECO:0000313" key="2">
    <source>
        <dbReference type="Proteomes" id="UP000070444"/>
    </source>
</evidence>